<dbReference type="InterPro" id="IPR004161">
    <property type="entry name" value="EFTu-like_2"/>
</dbReference>
<evidence type="ECO:0000256" key="7">
    <source>
        <dbReference type="ARBA" id="ARBA00023136"/>
    </source>
</evidence>
<dbReference type="SUPFAM" id="SSF54980">
    <property type="entry name" value="EF-G C-terminal domain-like"/>
    <property type="match status" value="2"/>
</dbReference>
<dbReference type="Pfam" id="PF06421">
    <property type="entry name" value="LepA_C"/>
    <property type="match status" value="1"/>
</dbReference>
<reference evidence="13 14" key="1">
    <citation type="journal article" date="2016" name="Nat. Commun.">
        <title>Thousands of microbial genomes shed light on interconnected biogeochemical processes in an aquifer system.</title>
        <authorList>
            <person name="Anantharaman K."/>
            <person name="Brown C.T."/>
            <person name="Hug L.A."/>
            <person name="Sharon I."/>
            <person name="Castelle C.J."/>
            <person name="Probst A.J."/>
            <person name="Thomas B.C."/>
            <person name="Singh A."/>
            <person name="Wilkins M.J."/>
            <person name="Karaoz U."/>
            <person name="Brodie E.L."/>
            <person name="Williams K.H."/>
            <person name="Hubbard S.S."/>
            <person name="Banfield J.F."/>
        </authorList>
    </citation>
    <scope>NUCLEOTIDE SEQUENCE [LARGE SCALE GENOMIC DNA]</scope>
</reference>
<comment type="catalytic activity">
    <reaction evidence="8">
        <text>GTP + H2O = GDP + phosphate + H(+)</text>
        <dbReference type="Rhea" id="RHEA:19669"/>
        <dbReference type="ChEBI" id="CHEBI:15377"/>
        <dbReference type="ChEBI" id="CHEBI:15378"/>
        <dbReference type="ChEBI" id="CHEBI:37565"/>
        <dbReference type="ChEBI" id="CHEBI:43474"/>
        <dbReference type="ChEBI" id="CHEBI:58189"/>
        <dbReference type="EC" id="3.6.5.n1"/>
    </reaction>
</comment>
<dbReference type="GO" id="GO:0003746">
    <property type="term" value="F:translation elongation factor activity"/>
    <property type="evidence" value="ECO:0007669"/>
    <property type="project" value="UniProtKB-KW"/>
</dbReference>
<dbReference type="HAMAP" id="MF_00071">
    <property type="entry name" value="LepA"/>
    <property type="match status" value="1"/>
</dbReference>
<dbReference type="FunFam" id="3.30.70.2570:FF:000001">
    <property type="entry name" value="Translation factor GUF1, mitochondrial"/>
    <property type="match status" value="1"/>
</dbReference>
<comment type="similarity">
    <text evidence="10">Belongs to the GTP-binding elongation factor family. LepA subfamily.</text>
</comment>
<keyword evidence="7" id="KW-0472">Membrane</keyword>
<dbReference type="GO" id="GO:0045727">
    <property type="term" value="P:positive regulation of translation"/>
    <property type="evidence" value="ECO:0007669"/>
    <property type="project" value="TreeGrafter"/>
</dbReference>
<dbReference type="InterPro" id="IPR035647">
    <property type="entry name" value="EFG_III/V"/>
</dbReference>
<name>A0A1F5P327_9BACT</name>
<feature type="non-terminal residue" evidence="13">
    <location>
        <position position="1"/>
    </location>
</feature>
<evidence type="ECO:0000256" key="9">
    <source>
        <dbReference type="ARBA" id="ARBA00057626"/>
    </source>
</evidence>
<evidence type="ECO:0000313" key="13">
    <source>
        <dbReference type="EMBL" id="OGE84339.1"/>
    </source>
</evidence>
<keyword evidence="3" id="KW-0547">Nucleotide-binding</keyword>
<evidence type="ECO:0000259" key="12">
    <source>
        <dbReference type="SMART" id="SM00838"/>
    </source>
</evidence>
<dbReference type="FunFam" id="2.40.30.10:FF:000015">
    <property type="entry name" value="Translation factor GUF1, mitochondrial"/>
    <property type="match status" value="1"/>
</dbReference>
<feature type="domain" description="Elongation factor EFG" evidence="12">
    <location>
        <begin position="251"/>
        <end position="339"/>
    </location>
</feature>
<protein>
    <recommendedName>
        <fullName evidence="11">elongation factor 4</fullName>
        <ecNumber evidence="11">3.6.5.n1</ecNumber>
    </recommendedName>
</protein>
<dbReference type="InterPro" id="IPR038363">
    <property type="entry name" value="LepA_C_sf"/>
</dbReference>
<dbReference type="PANTHER" id="PTHR43512:SF4">
    <property type="entry name" value="TRANSLATION FACTOR GUF1 HOMOLOG, CHLOROPLASTIC"/>
    <property type="match status" value="1"/>
</dbReference>
<evidence type="ECO:0000256" key="4">
    <source>
        <dbReference type="ARBA" id="ARBA00022801"/>
    </source>
</evidence>
<evidence type="ECO:0000256" key="6">
    <source>
        <dbReference type="ARBA" id="ARBA00023134"/>
    </source>
</evidence>
<accession>A0A1F5P327</accession>
<evidence type="ECO:0000256" key="5">
    <source>
        <dbReference type="ARBA" id="ARBA00022917"/>
    </source>
</evidence>
<dbReference type="FunFam" id="3.30.70.240:FF:000007">
    <property type="entry name" value="Translation factor GUF1, mitochondrial"/>
    <property type="match status" value="1"/>
</dbReference>
<dbReference type="AlphaFoldDB" id="A0A1F5P327"/>
<keyword evidence="5" id="KW-0648">Protein biosynthesis</keyword>
<organism evidence="13 14">
    <name type="scientific">Candidatus Doudnabacteria bacterium RIFCSPHIGHO2_01_FULL_49_9</name>
    <dbReference type="NCBI Taxonomy" id="1817827"/>
    <lineage>
        <taxon>Bacteria</taxon>
        <taxon>Candidatus Doudnaibacteriota</taxon>
    </lineage>
</organism>
<dbReference type="InterPro" id="IPR035654">
    <property type="entry name" value="LepA_IV"/>
</dbReference>
<dbReference type="SMART" id="SM00838">
    <property type="entry name" value="EFG_C"/>
    <property type="match status" value="1"/>
</dbReference>
<keyword evidence="6" id="KW-0342">GTP-binding</keyword>
<dbReference type="InterPro" id="IPR000640">
    <property type="entry name" value="EFG_V-like"/>
</dbReference>
<gene>
    <name evidence="13" type="ORF">A2846_03855</name>
</gene>
<dbReference type="PANTHER" id="PTHR43512">
    <property type="entry name" value="TRANSLATION FACTOR GUF1-RELATED"/>
    <property type="match status" value="1"/>
</dbReference>
<comment type="similarity">
    <text evidence="1">Belongs to the TRAFAC class translation factor GTPase superfamily. Classic translation factor GTPase family. LepA subfamily.</text>
</comment>
<dbReference type="Proteomes" id="UP000176339">
    <property type="component" value="Unassembled WGS sequence"/>
</dbReference>
<comment type="function">
    <text evidence="9">Required for accurate and efficient protein synthesis under certain stress conditions. May act as a fidelity factor of the translation reaction, by catalyzing a one-codon backward translocation of tRNAs on improperly translocated ribosomes. Back-translocation proceeds from a post-translocation (POST) complex to a pre-translocation (PRE) complex, thus giving elongation factor G a second chance to translocate the tRNAs correctly. Binds to ribosomes in a GTP-dependent manner.</text>
</comment>
<dbReference type="NCBIfam" id="TIGR01393">
    <property type="entry name" value="lepA"/>
    <property type="match status" value="1"/>
</dbReference>
<dbReference type="Gene3D" id="3.30.70.870">
    <property type="entry name" value="Elongation Factor G (Translational Gtpase), domain 3"/>
    <property type="match status" value="1"/>
</dbReference>
<evidence type="ECO:0000256" key="8">
    <source>
        <dbReference type="ARBA" id="ARBA00050293"/>
    </source>
</evidence>
<dbReference type="CDD" id="cd03709">
    <property type="entry name" value="lepA_C"/>
    <property type="match status" value="1"/>
</dbReference>
<dbReference type="GO" id="GO:0016787">
    <property type="term" value="F:hydrolase activity"/>
    <property type="evidence" value="ECO:0007669"/>
    <property type="project" value="UniProtKB-KW"/>
</dbReference>
<sequence>SGKTGENVDKILEAVVREVPPPKGAANSALQTLVFDSKYDKHQGVIAYIRVVNGSVKTNDKIKFINTGTDANAIEVGYFAPELKKTDELDAGEVGYIVTGLREVSKARVGDTITTLTKTDKQSTRTVTDGPQAAVAALPGYKEIKPMVFASIFPESGDDYPALRDAMDKLKLNDASLSFAPESIPSLGFGFRTGFLGLLHMDIVRERLSREFNLDLVLTAPSVAYKITKRDGVEIMIYNPSELPDPSNIESLLEPWVNLDIIVPEKYLGGVMNLVTGRRGIYKNTAYLGTGRLNLHFEIPLANIVIDFYDKLKSISSGYASMNYDLFDWREADLVKLDILVAEDRIDAMAMIVHRSIAEGEGRRVVEKLKELIPKQQFPVALQAAIGGKIIARETLAAMRKDVTAGLYGGDVTRKMKVLKKQKKGKARLKAQGRVDIPQEAFISLLKR</sequence>
<dbReference type="CDD" id="cd16260">
    <property type="entry name" value="EF4_III"/>
    <property type="match status" value="1"/>
</dbReference>
<evidence type="ECO:0000256" key="3">
    <source>
        <dbReference type="ARBA" id="ARBA00022741"/>
    </source>
</evidence>
<dbReference type="Pfam" id="PF03144">
    <property type="entry name" value="GTP_EFTU_D2"/>
    <property type="match status" value="1"/>
</dbReference>
<dbReference type="FunFam" id="3.30.70.870:FF:000004">
    <property type="entry name" value="Translation factor GUF1, mitochondrial"/>
    <property type="match status" value="1"/>
</dbReference>
<dbReference type="EC" id="3.6.5.n1" evidence="11"/>
<keyword evidence="13" id="KW-0251">Elongation factor</keyword>
<dbReference type="GO" id="GO:0043022">
    <property type="term" value="F:ribosome binding"/>
    <property type="evidence" value="ECO:0007669"/>
    <property type="project" value="TreeGrafter"/>
</dbReference>
<evidence type="ECO:0000256" key="11">
    <source>
        <dbReference type="ARBA" id="ARBA00066744"/>
    </source>
</evidence>
<dbReference type="EMBL" id="MFEN01000017">
    <property type="protein sequence ID" value="OGE84339.1"/>
    <property type="molecule type" value="Genomic_DNA"/>
</dbReference>
<dbReference type="SUPFAM" id="SSF50447">
    <property type="entry name" value="Translation proteins"/>
    <property type="match status" value="1"/>
</dbReference>
<keyword evidence="4" id="KW-0378">Hydrolase</keyword>
<dbReference type="Gene3D" id="3.30.70.2570">
    <property type="entry name" value="Elongation factor 4, C-terminal domain"/>
    <property type="match status" value="1"/>
</dbReference>
<evidence type="ECO:0000313" key="14">
    <source>
        <dbReference type="Proteomes" id="UP000176339"/>
    </source>
</evidence>
<proteinExistence type="inferred from homology"/>
<keyword evidence="2" id="KW-1003">Cell membrane</keyword>
<dbReference type="InterPro" id="IPR009000">
    <property type="entry name" value="Transl_B-barrel_sf"/>
</dbReference>
<dbReference type="InterPro" id="IPR006297">
    <property type="entry name" value="EF-4"/>
</dbReference>
<dbReference type="CDD" id="cd03699">
    <property type="entry name" value="EF4_II"/>
    <property type="match status" value="1"/>
</dbReference>
<dbReference type="Gene3D" id="3.30.70.240">
    <property type="match status" value="1"/>
</dbReference>
<evidence type="ECO:0000256" key="2">
    <source>
        <dbReference type="ARBA" id="ARBA00022475"/>
    </source>
</evidence>
<comment type="caution">
    <text evidence="13">The sequence shown here is derived from an EMBL/GenBank/DDBJ whole genome shotgun (WGS) entry which is preliminary data.</text>
</comment>
<evidence type="ECO:0000256" key="1">
    <source>
        <dbReference type="ARBA" id="ARBA00005454"/>
    </source>
</evidence>
<dbReference type="Pfam" id="PF00679">
    <property type="entry name" value="EFG_C"/>
    <property type="match status" value="1"/>
</dbReference>
<dbReference type="Gene3D" id="2.40.30.10">
    <property type="entry name" value="Translation factors"/>
    <property type="match status" value="1"/>
</dbReference>
<dbReference type="InterPro" id="IPR013842">
    <property type="entry name" value="LepA_CTD"/>
</dbReference>
<dbReference type="GO" id="GO:0005525">
    <property type="term" value="F:GTP binding"/>
    <property type="evidence" value="ECO:0007669"/>
    <property type="project" value="UniProtKB-KW"/>
</dbReference>
<evidence type="ECO:0000256" key="10">
    <source>
        <dbReference type="ARBA" id="ARBA00061052"/>
    </source>
</evidence>